<dbReference type="RefSeq" id="WP_308864967.1">
    <property type="nucleotide sequence ID" value="NZ_JAVHUL010000029.1"/>
</dbReference>
<accession>A0ABU1A334</accession>
<evidence type="ECO:0000313" key="2">
    <source>
        <dbReference type="Proteomes" id="UP001230915"/>
    </source>
</evidence>
<dbReference type="Gene3D" id="2.60.40.10">
    <property type="entry name" value="Immunoglobulins"/>
    <property type="match status" value="2"/>
</dbReference>
<comment type="caution">
    <text evidence="1">The sequence shown here is derived from an EMBL/GenBank/DDBJ whole genome shotgun (WGS) entry which is preliminary data.</text>
</comment>
<dbReference type="NCBIfam" id="NF038133">
    <property type="entry name" value="choice_anch_L"/>
    <property type="match status" value="1"/>
</dbReference>
<organism evidence="1 2">
    <name type="scientific">Mesonia profundi</name>
    <dbReference type="NCBI Taxonomy" id="3070998"/>
    <lineage>
        <taxon>Bacteria</taxon>
        <taxon>Pseudomonadati</taxon>
        <taxon>Bacteroidota</taxon>
        <taxon>Flavobacteriia</taxon>
        <taxon>Flavobacteriales</taxon>
        <taxon>Flavobacteriaceae</taxon>
        <taxon>Mesonia</taxon>
    </lineage>
</organism>
<protein>
    <submittedName>
        <fullName evidence="1">Choice-of-anchor L domain-containing protein</fullName>
    </submittedName>
</protein>
<dbReference type="Pfam" id="PF13585">
    <property type="entry name" value="CHU_C"/>
    <property type="match status" value="1"/>
</dbReference>
<dbReference type="EMBL" id="JAVHUL010000029">
    <property type="protein sequence ID" value="MDQ7918040.1"/>
    <property type="molecule type" value="Genomic_DNA"/>
</dbReference>
<sequence>MKKNLLLIFMIMFSYLSSFGQIGIMETFENGIPPEWSGSFQTTAIETCSGDSVRKNFYEFNSVGNITTPNIVGQSNATDLTLSFDYKIVDYYAATGPTAAGWGNFTIDYSTDEGATWINIGTIDDSNHVVSADCATKTYTIAGADLPTGSDFQLRFNATWTAGDYFLYYDNILATQVTTQAPNCDANLTSPADGDVDVVIDSNINWSQATGIATGYILSIGTSAGATDILDAEDLGLSTSYDPVDNFTFDQEYFVTIVPYNANGNATGCVEQSFTTVTPPSTGSLCENAIQVTEPLPYVTNDDTSLYGDDYSGSPGADGCSTTTSYLNGDDVVYEYTPTTDTSVDIILSDITSNYVGMFIYSSCADIGVGCQTGLTNSYGSDDLDIQDYVVTGGETYYILISTWATPQSTEYTLTITENTCINIEAEFDVVDICDADAGTEGFTVEANVIDLGDATDVTISDGDTANDQIASAPGIYTFGPYANGTDVTISIDNNQDSNCFVSSDTLSQFACPPPNDECSEAIEVTANSTSECTSTQPGTIAAATASPETNTCFGESNDDVWFWFEATAENHAISLLNITGSTTNLNHAVYEGSDCDNLDLLYCSDDFNSSSSAANGLTIGEIYYIRVYSATPAPDQTSAFDLCVSTLSPPITTSTTEYTVEELVLDVLVDNPCTQVTNITSSTGTDFGTTNGIGYFNQNGSSFPMEGGVLMSSGDVNDAPGPETDIQSGGGYDWPGDADLENAVPELDSGDSHNASVIEFDFVPFISEISFDFLFASEEYGTFQCNYSDSFAFLVTDEDGNTVNIAVVPGTTDPISVVTIRDEVHNDNCSSENEEYFGEYYGDTGISPITAPINFKGRTTMMTAEANVVPGQQYHFKLVIADRGDPSYDSGIFLAAGSFDFGAIDLGDDLTVVDGNANCTGDPVTLDTGIVDASNATIEWYYEGNLLVELDADGNPILDEDGFEIPISTPTIEVTEPGEYAVAVVYFGACGLTDVINIEFFEAPELDLTTDSTFICGGGSGELDVDVLNEAQFNAVSYAWFLDGVEIVGETASTLVITEAGEYEVLVTSDGGCEATETIVIDSSNYDVSFDGIEIPCTPEGESNSFVLTPVVTGVPADELDNVEYLWSTNETTPSITITQDGSYTVTTTYNGCEATETFVASFRNTPSIDLGGDISTCDVGGVTIDATPAMGVGGVTFEWTYNGTSIPETGAIVNAVDYGFGTYTVEAYSDAACAASHSITISEADYTVNLSADQELVATVLNYCEGEESVPSYSITFTANIDGIDASLLSYAWYKNGSLISDAADEPTYTANYTEDVAAMDTYSVEVSLDSCVVNSEALGVDLTIAPYEGGCVISEGLSPGNLDGMNDCLDLSFLSDRTGIKNIQIFSRYGRVVYEKSNYVNDWCGQDKDGDVLQTATYFYVIEFTSPDPVYGKVKKGWIYLNRESNN</sequence>
<dbReference type="InterPro" id="IPR049804">
    <property type="entry name" value="Choice_anch_L"/>
</dbReference>
<proteinExistence type="predicted"/>
<dbReference type="InterPro" id="IPR013783">
    <property type="entry name" value="Ig-like_fold"/>
</dbReference>
<dbReference type="Proteomes" id="UP001230915">
    <property type="component" value="Unassembled WGS sequence"/>
</dbReference>
<gene>
    <name evidence="1" type="ORF">RBU60_10665</name>
</gene>
<reference evidence="1 2" key="1">
    <citation type="submission" date="2023-08" db="EMBL/GenBank/DDBJ databases">
        <title>Mesonia sp. MT50, isolated from deep-sea sediment of the Mariana Trench.</title>
        <authorList>
            <person name="Fu H."/>
        </authorList>
    </citation>
    <scope>NUCLEOTIDE SEQUENCE [LARGE SCALE GENOMIC DNA]</scope>
    <source>
        <strain evidence="1 2">MT50</strain>
    </source>
</reference>
<evidence type="ECO:0000313" key="1">
    <source>
        <dbReference type="EMBL" id="MDQ7918040.1"/>
    </source>
</evidence>
<keyword evidence="2" id="KW-1185">Reference proteome</keyword>
<name>A0ABU1A334_9FLAO</name>